<comment type="caution">
    <text evidence="3">The sequence shown here is derived from an EMBL/GenBank/DDBJ whole genome shotgun (WGS) entry which is preliminary data.</text>
</comment>
<dbReference type="GO" id="GO:0030163">
    <property type="term" value="P:protein catabolic process"/>
    <property type="evidence" value="ECO:0007669"/>
    <property type="project" value="TreeGrafter"/>
</dbReference>
<feature type="compositionally biased region" description="Basic and acidic residues" evidence="1">
    <location>
        <begin position="195"/>
        <end position="205"/>
    </location>
</feature>
<organism evidence="3 4">
    <name type="scientific">Mortierella polycephala</name>
    <dbReference type="NCBI Taxonomy" id="41804"/>
    <lineage>
        <taxon>Eukaryota</taxon>
        <taxon>Fungi</taxon>
        <taxon>Fungi incertae sedis</taxon>
        <taxon>Mucoromycota</taxon>
        <taxon>Mortierellomycotina</taxon>
        <taxon>Mortierellomycetes</taxon>
        <taxon>Mortierellales</taxon>
        <taxon>Mortierellaceae</taxon>
        <taxon>Mortierella</taxon>
    </lineage>
</organism>
<name>A0A9P6UAF6_9FUNG</name>
<dbReference type="GO" id="GO:0008418">
    <property type="term" value="F:protein-N-terminal asparagine amidohydrolase activity"/>
    <property type="evidence" value="ECO:0007669"/>
    <property type="project" value="InterPro"/>
</dbReference>
<dbReference type="Proteomes" id="UP000726737">
    <property type="component" value="Unassembled WGS sequence"/>
</dbReference>
<feature type="region of interest" description="Disordered" evidence="1">
    <location>
        <begin position="195"/>
        <end position="248"/>
    </location>
</feature>
<dbReference type="Pfam" id="PF00795">
    <property type="entry name" value="CN_hydrolase"/>
    <property type="match status" value="1"/>
</dbReference>
<dbReference type="Gene3D" id="3.60.110.10">
    <property type="entry name" value="Carbon-nitrogen hydrolase"/>
    <property type="match status" value="1"/>
</dbReference>
<reference evidence="3" key="1">
    <citation type="journal article" date="2020" name="Fungal Divers.">
        <title>Resolving the Mortierellaceae phylogeny through synthesis of multi-gene phylogenetics and phylogenomics.</title>
        <authorList>
            <person name="Vandepol N."/>
            <person name="Liber J."/>
            <person name="Desiro A."/>
            <person name="Na H."/>
            <person name="Kennedy M."/>
            <person name="Barry K."/>
            <person name="Grigoriev I.V."/>
            <person name="Miller A.N."/>
            <person name="O'Donnell K."/>
            <person name="Stajich J.E."/>
            <person name="Bonito G."/>
        </authorList>
    </citation>
    <scope>NUCLEOTIDE SEQUENCE</scope>
    <source>
        <strain evidence="3">KOD948</strain>
    </source>
</reference>
<protein>
    <submittedName>
        <fullName evidence="3">Carbon-nitrogen hydrolase</fullName>
    </submittedName>
</protein>
<gene>
    <name evidence="3" type="primary">NTA1</name>
    <name evidence="3" type="ORF">BG011_002934</name>
</gene>
<feature type="domain" description="CN hydrolase" evidence="2">
    <location>
        <begin position="1"/>
        <end position="328"/>
    </location>
</feature>
<dbReference type="SUPFAM" id="SSF56317">
    <property type="entry name" value="Carbon-nitrogen hydrolase"/>
    <property type="match status" value="1"/>
</dbReference>
<evidence type="ECO:0000256" key="1">
    <source>
        <dbReference type="SAM" id="MobiDB-lite"/>
    </source>
</evidence>
<keyword evidence="4" id="KW-1185">Reference proteome</keyword>
<dbReference type="InterPro" id="IPR039703">
    <property type="entry name" value="Nta1"/>
</dbReference>
<keyword evidence="3" id="KW-0378">Hydrolase</keyword>
<dbReference type="GO" id="GO:0070773">
    <property type="term" value="F:protein-N-terminal glutamine amidohydrolase activity"/>
    <property type="evidence" value="ECO:0007669"/>
    <property type="project" value="InterPro"/>
</dbReference>
<dbReference type="PANTHER" id="PTHR11750:SF26">
    <property type="entry name" value="PROTEIN N-TERMINAL AMIDASE"/>
    <property type="match status" value="1"/>
</dbReference>
<dbReference type="EMBL" id="JAAAJA010000020">
    <property type="protein sequence ID" value="KAG0266237.1"/>
    <property type="molecule type" value="Genomic_DNA"/>
</dbReference>
<accession>A0A9P6UAF6</accession>
<evidence type="ECO:0000259" key="2">
    <source>
        <dbReference type="PROSITE" id="PS50263"/>
    </source>
</evidence>
<dbReference type="PANTHER" id="PTHR11750">
    <property type="entry name" value="PROTEIN N-TERMINAL AMIDASE"/>
    <property type="match status" value="1"/>
</dbReference>
<dbReference type="AlphaFoldDB" id="A0A9P6UAF6"/>
<feature type="compositionally biased region" description="Acidic residues" evidence="1">
    <location>
        <begin position="226"/>
        <end position="246"/>
    </location>
</feature>
<dbReference type="PROSITE" id="PS50263">
    <property type="entry name" value="CN_HYDROLASE"/>
    <property type="match status" value="1"/>
</dbReference>
<evidence type="ECO:0000313" key="4">
    <source>
        <dbReference type="Proteomes" id="UP000726737"/>
    </source>
</evidence>
<proteinExistence type="predicted"/>
<evidence type="ECO:0000313" key="3">
    <source>
        <dbReference type="EMBL" id="KAG0266237.1"/>
    </source>
</evidence>
<sequence length="328" mass="36956">MKIVCLQIEPVLGEVQRNIDHATEMISKLMPNDVDVLVLPEMAFTGYVFASKDHIRPYLEDAETGVSVQWAKMQAMRLNAHVQVGYPERRVVNTQDQAQEKFYNSVCFVSPEGKVLATYAKHFLYYTDEVWAEGGPAFQSIPVKGLGQVGFGICMDVNPYQFKAPFTDFEFSNFHRAQKTDLLLCSMAWNKGEEAPKKENVESKRKPAKSKARPDQAVGESQSDTIGDEGEDDDDWTDEDNEEDQEREAMEMQYDTVQYWAVRMNPFYKQNQRPSGDAFIVIANRIGTESGNLFVGSSCVLRLSQEGPELVGVLPANKEGILQVEIDA</sequence>
<dbReference type="InterPro" id="IPR036526">
    <property type="entry name" value="C-N_Hydrolase_sf"/>
</dbReference>
<dbReference type="OrthoDB" id="201515at2759"/>
<dbReference type="InterPro" id="IPR003010">
    <property type="entry name" value="C-N_Hydrolase"/>
</dbReference>